<dbReference type="PANTHER" id="PTHR23501">
    <property type="entry name" value="MAJOR FACILITATOR SUPERFAMILY"/>
    <property type="match status" value="1"/>
</dbReference>
<dbReference type="GO" id="GO:0000329">
    <property type="term" value="C:fungal-type vacuole membrane"/>
    <property type="evidence" value="ECO:0007669"/>
    <property type="project" value="TreeGrafter"/>
</dbReference>
<feature type="transmembrane region" description="Helical" evidence="6">
    <location>
        <begin position="249"/>
        <end position="267"/>
    </location>
</feature>
<feature type="transmembrane region" description="Helical" evidence="6">
    <location>
        <begin position="92"/>
        <end position="112"/>
    </location>
</feature>
<evidence type="ECO:0000256" key="1">
    <source>
        <dbReference type="ARBA" id="ARBA00004127"/>
    </source>
</evidence>
<dbReference type="PROSITE" id="PS50850">
    <property type="entry name" value="MFS"/>
    <property type="match status" value="1"/>
</dbReference>
<reference evidence="8 9" key="1">
    <citation type="journal article" date="2018" name="G3 (Bethesda)">
        <title>Phylogenetic and Phylogenomic Definition of Rhizopus Species.</title>
        <authorList>
            <person name="Gryganskyi A.P."/>
            <person name="Golan J."/>
            <person name="Dolatabadi S."/>
            <person name="Mondo S."/>
            <person name="Robb S."/>
            <person name="Idnurm A."/>
            <person name="Muszewska A."/>
            <person name="Steczkiewicz K."/>
            <person name="Masonjones S."/>
            <person name="Liao H.L."/>
            <person name="Gajdeczka M.T."/>
            <person name="Anike F."/>
            <person name="Vuek A."/>
            <person name="Anishchenko I.M."/>
            <person name="Voigt K."/>
            <person name="de Hoog G.S."/>
            <person name="Smith M.E."/>
            <person name="Heitman J."/>
            <person name="Vilgalys R."/>
            <person name="Stajich J.E."/>
        </authorList>
    </citation>
    <scope>NUCLEOTIDE SEQUENCE [LARGE SCALE GENOMIC DNA]</scope>
    <source>
        <strain evidence="8 9">LSU 92-RS-03</strain>
    </source>
</reference>
<evidence type="ECO:0000256" key="3">
    <source>
        <dbReference type="ARBA" id="ARBA00022692"/>
    </source>
</evidence>
<evidence type="ECO:0000256" key="5">
    <source>
        <dbReference type="ARBA" id="ARBA00023136"/>
    </source>
</evidence>
<feature type="transmembrane region" description="Helical" evidence="6">
    <location>
        <begin position="52"/>
        <end position="71"/>
    </location>
</feature>
<feature type="transmembrane region" description="Helical" evidence="6">
    <location>
        <begin position="219"/>
        <end position="237"/>
    </location>
</feature>
<gene>
    <name evidence="8" type="ORF">CU098_006788</name>
</gene>
<evidence type="ECO:0000256" key="2">
    <source>
        <dbReference type="ARBA" id="ARBA00022448"/>
    </source>
</evidence>
<dbReference type="Gene3D" id="1.20.1250.20">
    <property type="entry name" value="MFS general substrate transporter like domains"/>
    <property type="match status" value="1"/>
</dbReference>
<accession>A0A367KMP6</accession>
<keyword evidence="9" id="KW-1185">Reference proteome</keyword>
<dbReference type="AlphaFoldDB" id="A0A367KMP6"/>
<evidence type="ECO:0000256" key="4">
    <source>
        <dbReference type="ARBA" id="ARBA00022989"/>
    </source>
</evidence>
<sequence>MTTERRPLIKKGSSSTVVVQDEGSNNTYKAIEEGQLNSNEQDSFQNLGNTSLPMIVLCSNLSVWIMTSYMLSTSAIQPLYGKLSDIYGRKSTLVTIICFFLIGSLLCGAAGSMTQLSIARAIAGLGGGGVMTMASVVIHDLVPMRQRGQYQAYVNMAQTIGTTVGAPLGGLINDTLGWRYCFYINIPFCLFILYHYIYKLENYNLQDTKVDQKLEQIDFVGAALLLMANVCFVTSASLGGNTRPWDDPLIIILGVTAATLFTAFGLYEFCGAKYPLICRALIKNRNVMAVCLNNFFLCQSTMTMSYLIPQFFMGILGYNPSSAGLWVFPRSLMVAVGCFYSGRRLTLTGRYKHFINVVMLVHVITAIGTWMWKPGQPLWYYLACMNMEGFIFGLIFVATMVALVIDIHHEETASATSMIFLFRSTGWLSGSTISAAIMQSRFKSYLQQSMKGPEAADVIEFVRTSISKVRTLAPEIQVIVLNSLQRSIHTALLFAVVTSFLSFIVTFALRNCQLSK</sequence>
<dbReference type="GO" id="GO:0015174">
    <property type="term" value="F:basic amino acid transmembrane transporter activity"/>
    <property type="evidence" value="ECO:0007669"/>
    <property type="project" value="TreeGrafter"/>
</dbReference>
<dbReference type="OrthoDB" id="3437016at2759"/>
<feature type="transmembrane region" description="Helical" evidence="6">
    <location>
        <begin position="287"/>
        <end position="308"/>
    </location>
</feature>
<feature type="transmembrane region" description="Helical" evidence="6">
    <location>
        <begin position="488"/>
        <end position="509"/>
    </location>
</feature>
<dbReference type="GO" id="GO:0005886">
    <property type="term" value="C:plasma membrane"/>
    <property type="evidence" value="ECO:0007669"/>
    <property type="project" value="TreeGrafter"/>
</dbReference>
<keyword evidence="3 6" id="KW-0812">Transmembrane</keyword>
<keyword evidence="2" id="KW-0813">Transport</keyword>
<dbReference type="Gene3D" id="1.20.1720.10">
    <property type="entry name" value="Multidrug resistance protein D"/>
    <property type="match status" value="1"/>
</dbReference>
<dbReference type="SUPFAM" id="SSF103473">
    <property type="entry name" value="MFS general substrate transporter"/>
    <property type="match status" value="1"/>
</dbReference>
<dbReference type="InterPro" id="IPR036259">
    <property type="entry name" value="MFS_trans_sf"/>
</dbReference>
<feature type="transmembrane region" description="Helical" evidence="6">
    <location>
        <begin position="354"/>
        <end position="372"/>
    </location>
</feature>
<dbReference type="Proteomes" id="UP000253551">
    <property type="component" value="Unassembled WGS sequence"/>
</dbReference>
<dbReference type="Pfam" id="PF07690">
    <property type="entry name" value="MFS_1"/>
    <property type="match status" value="1"/>
</dbReference>
<evidence type="ECO:0000256" key="6">
    <source>
        <dbReference type="SAM" id="Phobius"/>
    </source>
</evidence>
<dbReference type="STRING" id="4846.A0A367KMP6"/>
<name>A0A367KMP6_RHIST</name>
<evidence type="ECO:0000313" key="8">
    <source>
        <dbReference type="EMBL" id="RCI03476.1"/>
    </source>
</evidence>
<feature type="transmembrane region" description="Helical" evidence="6">
    <location>
        <begin position="177"/>
        <end position="198"/>
    </location>
</feature>
<protein>
    <recommendedName>
        <fullName evidence="7">Major facilitator superfamily (MFS) profile domain-containing protein</fullName>
    </recommendedName>
</protein>
<dbReference type="EMBL" id="PJQM01001003">
    <property type="protein sequence ID" value="RCI03476.1"/>
    <property type="molecule type" value="Genomic_DNA"/>
</dbReference>
<organism evidence="8 9">
    <name type="scientific">Rhizopus stolonifer</name>
    <name type="common">Rhizopus nigricans</name>
    <dbReference type="NCBI Taxonomy" id="4846"/>
    <lineage>
        <taxon>Eukaryota</taxon>
        <taxon>Fungi</taxon>
        <taxon>Fungi incertae sedis</taxon>
        <taxon>Mucoromycota</taxon>
        <taxon>Mucoromycotina</taxon>
        <taxon>Mucoromycetes</taxon>
        <taxon>Mucorales</taxon>
        <taxon>Mucorineae</taxon>
        <taxon>Rhizopodaceae</taxon>
        <taxon>Rhizopus</taxon>
    </lineage>
</organism>
<feature type="domain" description="Major facilitator superfamily (MFS) profile" evidence="7">
    <location>
        <begin position="1"/>
        <end position="513"/>
    </location>
</feature>
<evidence type="ECO:0000313" key="9">
    <source>
        <dbReference type="Proteomes" id="UP000253551"/>
    </source>
</evidence>
<keyword evidence="4 6" id="KW-1133">Transmembrane helix</keyword>
<evidence type="ECO:0000259" key="7">
    <source>
        <dbReference type="PROSITE" id="PS50850"/>
    </source>
</evidence>
<keyword evidence="5 6" id="KW-0472">Membrane</keyword>
<comment type="subcellular location">
    <subcellularLocation>
        <location evidence="1">Endomembrane system</location>
        <topology evidence="1">Multi-pass membrane protein</topology>
    </subcellularLocation>
</comment>
<feature type="transmembrane region" description="Helical" evidence="6">
    <location>
        <begin position="118"/>
        <end position="138"/>
    </location>
</feature>
<feature type="transmembrane region" description="Helical" evidence="6">
    <location>
        <begin position="323"/>
        <end position="342"/>
    </location>
</feature>
<proteinExistence type="predicted"/>
<comment type="caution">
    <text evidence="8">The sequence shown here is derived from an EMBL/GenBank/DDBJ whole genome shotgun (WGS) entry which is preliminary data.</text>
</comment>
<dbReference type="InterPro" id="IPR011701">
    <property type="entry name" value="MFS"/>
</dbReference>
<feature type="transmembrane region" description="Helical" evidence="6">
    <location>
        <begin position="417"/>
        <end position="438"/>
    </location>
</feature>
<dbReference type="InterPro" id="IPR020846">
    <property type="entry name" value="MFS_dom"/>
</dbReference>
<dbReference type="GO" id="GO:0012505">
    <property type="term" value="C:endomembrane system"/>
    <property type="evidence" value="ECO:0007669"/>
    <property type="project" value="UniProtKB-SubCell"/>
</dbReference>
<feature type="transmembrane region" description="Helical" evidence="6">
    <location>
        <begin position="378"/>
        <end position="405"/>
    </location>
</feature>
<dbReference type="PANTHER" id="PTHR23501:SF191">
    <property type="entry name" value="VACUOLAR BASIC AMINO ACID TRANSPORTER 4"/>
    <property type="match status" value="1"/>
</dbReference>